<keyword evidence="2" id="KW-0813">Transport</keyword>
<feature type="transmembrane region" description="Helical" evidence="6">
    <location>
        <begin position="127"/>
        <end position="145"/>
    </location>
</feature>
<dbReference type="Proteomes" id="UP000005065">
    <property type="component" value="Unassembled WGS sequence"/>
</dbReference>
<keyword evidence="4 6" id="KW-1133">Transmembrane helix</keyword>
<dbReference type="PANTHER" id="PTHR43495:SF5">
    <property type="entry name" value="GAMMA-AMINOBUTYRIC ACID PERMEASE"/>
    <property type="match status" value="1"/>
</dbReference>
<feature type="domain" description="Amino acid permease/ SLC12A" evidence="7">
    <location>
        <begin position="18"/>
        <end position="390"/>
    </location>
</feature>
<organism evidence="8 9">
    <name type="scientific">Salmonella enterica subsp. enterica serovar Senftenberg str. A4-543</name>
    <dbReference type="NCBI Taxonomy" id="913082"/>
    <lineage>
        <taxon>Bacteria</taxon>
        <taxon>Pseudomonadati</taxon>
        <taxon>Pseudomonadota</taxon>
        <taxon>Gammaproteobacteria</taxon>
        <taxon>Enterobacterales</taxon>
        <taxon>Enterobacteriaceae</taxon>
        <taxon>Salmonella</taxon>
    </lineage>
</organism>
<feature type="transmembrane region" description="Helical" evidence="6">
    <location>
        <begin position="241"/>
        <end position="264"/>
    </location>
</feature>
<feature type="transmembrane region" description="Helical" evidence="6">
    <location>
        <begin position="200"/>
        <end position="220"/>
    </location>
</feature>
<accession>G5R489</accession>
<feature type="transmembrane region" description="Helical" evidence="6">
    <location>
        <begin position="157"/>
        <end position="180"/>
    </location>
</feature>
<dbReference type="PROSITE" id="PS00218">
    <property type="entry name" value="AMINO_ACID_PERMEASE_1"/>
    <property type="match status" value="1"/>
</dbReference>
<feature type="transmembrane region" description="Helical" evidence="6">
    <location>
        <begin position="348"/>
        <end position="366"/>
    </location>
</feature>
<name>G5R489_SALSE</name>
<sequence>MGQLSESHALGGGLKSRHVTMLSIAGVIGASLFVGSSVAIAEAGPAVLLAYLFAGLLVVMIMRMLAEMAVATPDTGSFSTYADKAIGPWAGYTIGWLYWWFWVLVIPLEANIAAIILNSWIPGIPVWLFSLVITLALTGSNLLSVKNYGEFEFWLALCKVIAILAFIALGAAAISGFYPYAEVSGISRLWDHGGFMPNGFGAVLSAMLITMFSFMGAEIVTIAAAESDTPDKHIVRATNSVIWRISIFYLCSIFVVVALIPWNMPGLKSVGSYRSVLELLHIPHAKFIMDCVILLSVTSCLNSALYTASRMLYSLSRRGDGMLYSLSRRGRGDAPAIMGKTNRSKTPWVAVLLSTGAAFLTVIVNYYAPAKVFKFLIDSSGAIALLVYLV</sequence>
<dbReference type="PIRSF" id="PIRSF006060">
    <property type="entry name" value="AA_transporter"/>
    <property type="match status" value="1"/>
</dbReference>
<protein>
    <submittedName>
        <fullName evidence="8">GABA Gamma-aminobutyrate transporter</fullName>
    </submittedName>
</protein>
<evidence type="ECO:0000256" key="3">
    <source>
        <dbReference type="ARBA" id="ARBA00022692"/>
    </source>
</evidence>
<evidence type="ECO:0000313" key="8">
    <source>
        <dbReference type="EMBL" id="EHC83961.1"/>
    </source>
</evidence>
<dbReference type="EMBL" id="AFCU01001429">
    <property type="protein sequence ID" value="EHC83961.1"/>
    <property type="molecule type" value="Genomic_DNA"/>
</dbReference>
<feature type="transmembrane region" description="Helical" evidence="6">
    <location>
        <begin position="97"/>
        <end position="121"/>
    </location>
</feature>
<dbReference type="FunFam" id="1.20.1740.10:FF:000001">
    <property type="entry name" value="Amino acid permease"/>
    <property type="match status" value="1"/>
</dbReference>
<reference evidence="8 9" key="1">
    <citation type="journal article" date="2011" name="BMC Genomics">
        <title>Genome sequencing reveals diversification of virulence factor content and possible host adaptation in distinct subpopulations of Salmonella enterica.</title>
        <authorList>
            <person name="den Bakker H.C."/>
            <person name="Moreno Switt A.I."/>
            <person name="Govoni G."/>
            <person name="Cummings C.A."/>
            <person name="Ranieri M.L."/>
            <person name="Degoricija L."/>
            <person name="Hoelzer K."/>
            <person name="Rodriguez-Rivera L.D."/>
            <person name="Brown S."/>
            <person name="Bolchacova E."/>
            <person name="Furtado M.R."/>
            <person name="Wiedmann M."/>
        </authorList>
    </citation>
    <scope>NUCLEOTIDE SEQUENCE [LARGE SCALE GENOMIC DNA]</scope>
    <source>
        <strain evidence="8 9">A4-543</strain>
    </source>
</reference>
<dbReference type="GO" id="GO:0006865">
    <property type="term" value="P:amino acid transport"/>
    <property type="evidence" value="ECO:0007669"/>
    <property type="project" value="InterPro"/>
</dbReference>
<dbReference type="Pfam" id="PF00324">
    <property type="entry name" value="AA_permease"/>
    <property type="match status" value="1"/>
</dbReference>
<feature type="non-terminal residue" evidence="8">
    <location>
        <position position="390"/>
    </location>
</feature>
<evidence type="ECO:0000313" key="9">
    <source>
        <dbReference type="Proteomes" id="UP000005065"/>
    </source>
</evidence>
<dbReference type="Gene3D" id="1.20.1740.10">
    <property type="entry name" value="Amino acid/polyamine transporter I"/>
    <property type="match status" value="1"/>
</dbReference>
<dbReference type="InterPro" id="IPR004841">
    <property type="entry name" value="AA-permease/SLC12A_dom"/>
</dbReference>
<comment type="caution">
    <text evidence="8">The sequence shown here is derived from an EMBL/GenBank/DDBJ whole genome shotgun (WGS) entry which is preliminary data.</text>
</comment>
<keyword evidence="3 6" id="KW-0812">Transmembrane</keyword>
<feature type="transmembrane region" description="Helical" evidence="6">
    <location>
        <begin position="284"/>
        <end position="308"/>
    </location>
</feature>
<gene>
    <name evidence="8" type="ORF">LTSESEN_4371</name>
</gene>
<dbReference type="GO" id="GO:0005886">
    <property type="term" value="C:plasma membrane"/>
    <property type="evidence" value="ECO:0007669"/>
    <property type="project" value="UniProtKB-SubCell"/>
</dbReference>
<dbReference type="GO" id="GO:0055085">
    <property type="term" value="P:transmembrane transport"/>
    <property type="evidence" value="ECO:0007669"/>
    <property type="project" value="InterPro"/>
</dbReference>
<feature type="transmembrane region" description="Helical" evidence="6">
    <location>
        <begin position="46"/>
        <end position="66"/>
    </location>
</feature>
<keyword evidence="5 6" id="KW-0472">Membrane</keyword>
<dbReference type="PANTHER" id="PTHR43495">
    <property type="entry name" value="GABA PERMEASE"/>
    <property type="match status" value="1"/>
</dbReference>
<feature type="transmembrane region" description="Helical" evidence="6">
    <location>
        <begin position="21"/>
        <end position="40"/>
    </location>
</feature>
<dbReference type="AlphaFoldDB" id="G5R489"/>
<evidence type="ECO:0000256" key="6">
    <source>
        <dbReference type="SAM" id="Phobius"/>
    </source>
</evidence>
<evidence type="ECO:0000256" key="1">
    <source>
        <dbReference type="ARBA" id="ARBA00004429"/>
    </source>
</evidence>
<evidence type="ECO:0000256" key="5">
    <source>
        <dbReference type="ARBA" id="ARBA00023136"/>
    </source>
</evidence>
<evidence type="ECO:0000259" key="7">
    <source>
        <dbReference type="Pfam" id="PF00324"/>
    </source>
</evidence>
<evidence type="ECO:0000256" key="4">
    <source>
        <dbReference type="ARBA" id="ARBA00022989"/>
    </source>
</evidence>
<proteinExistence type="predicted"/>
<evidence type="ECO:0000256" key="2">
    <source>
        <dbReference type="ARBA" id="ARBA00022448"/>
    </source>
</evidence>
<comment type="subcellular location">
    <subcellularLocation>
        <location evidence="1">Cell inner membrane</location>
        <topology evidence="1">Multi-pass membrane protein</topology>
    </subcellularLocation>
</comment>
<dbReference type="InterPro" id="IPR004840">
    <property type="entry name" value="Amino_acid_permease_CS"/>
</dbReference>